<dbReference type="Proteomes" id="UP000325395">
    <property type="component" value="Unassembled WGS sequence"/>
</dbReference>
<organism evidence="1 2">
    <name type="scientific">Aspergillus pseudocaelatus</name>
    <dbReference type="NCBI Taxonomy" id="1825620"/>
    <lineage>
        <taxon>Eukaryota</taxon>
        <taxon>Fungi</taxon>
        <taxon>Dikarya</taxon>
        <taxon>Ascomycota</taxon>
        <taxon>Pezizomycotina</taxon>
        <taxon>Eurotiomycetes</taxon>
        <taxon>Eurotiomycetidae</taxon>
        <taxon>Eurotiales</taxon>
        <taxon>Aspergillaceae</taxon>
        <taxon>Aspergillus</taxon>
        <taxon>Aspergillus subgen. Circumdati</taxon>
    </lineage>
</organism>
<evidence type="ECO:0000313" key="2">
    <source>
        <dbReference type="Proteomes" id="UP000325395"/>
    </source>
</evidence>
<protein>
    <submittedName>
        <fullName evidence="1">Uncharacterized protein</fullName>
    </submittedName>
</protein>
<sequence>MLETQVDNYDTVEGATKFIMSAEFAENPIGTDFDVEEMVTAIQNDVDESVLKKRKEIGRRGMPDLAKPDG</sequence>
<evidence type="ECO:0000313" key="1">
    <source>
        <dbReference type="EMBL" id="KAE8419974.1"/>
    </source>
</evidence>
<proteinExistence type="predicted"/>
<name>A0ABQ6WS92_9EURO</name>
<gene>
    <name evidence="1" type="ORF">BDV36DRAFT_293625</name>
</gene>
<accession>A0ABQ6WS92</accession>
<dbReference type="EMBL" id="ML735712">
    <property type="protein sequence ID" value="KAE8419974.1"/>
    <property type="molecule type" value="Genomic_DNA"/>
</dbReference>
<keyword evidence="2" id="KW-1185">Reference proteome</keyword>
<reference evidence="1 2" key="1">
    <citation type="submission" date="2019-04" db="EMBL/GenBank/DDBJ databases">
        <authorList>
            <consortium name="DOE Joint Genome Institute"/>
            <person name="Mondo S."/>
            <person name="Kjaerbolling I."/>
            <person name="Vesth T."/>
            <person name="Frisvad J.C."/>
            <person name="Nybo J.L."/>
            <person name="Theobald S."/>
            <person name="Kildgaard S."/>
            <person name="Isbrandt T."/>
            <person name="Kuo A."/>
            <person name="Sato A."/>
            <person name="Lyhne E.K."/>
            <person name="Kogle M.E."/>
            <person name="Wiebenga A."/>
            <person name="Kun R.S."/>
            <person name="Lubbers R.J."/>
            <person name="Makela M.R."/>
            <person name="Barry K."/>
            <person name="Chovatia M."/>
            <person name="Clum A."/>
            <person name="Daum C."/>
            <person name="Haridas S."/>
            <person name="He G."/>
            <person name="LaButti K."/>
            <person name="Lipzen A."/>
            <person name="Riley R."/>
            <person name="Salamov A."/>
            <person name="Simmons B.A."/>
            <person name="Magnuson J.K."/>
            <person name="Henrissat B."/>
            <person name="Mortensen U.H."/>
            <person name="Larsen T.O."/>
            <person name="Devries R.P."/>
            <person name="Grigoriev I.V."/>
            <person name="Machida M."/>
            <person name="Baker S.E."/>
            <person name="Andersen M.R."/>
            <person name="Cantor M.N."/>
            <person name="Hua S.X."/>
        </authorList>
    </citation>
    <scope>NUCLEOTIDE SEQUENCE [LARGE SCALE GENOMIC DNA]</scope>
    <source>
        <strain evidence="1 2">CBS 117616</strain>
    </source>
</reference>